<evidence type="ECO:0000256" key="6">
    <source>
        <dbReference type="ARBA" id="ARBA00022989"/>
    </source>
</evidence>
<comment type="subunit">
    <text evidence="3 8">Homodimer and heterodimers.</text>
</comment>
<accession>A0AAN7GYW6</accession>
<dbReference type="PANTHER" id="PTHR33573">
    <property type="entry name" value="CASP-LIKE PROTEIN 4A4"/>
    <property type="match status" value="1"/>
</dbReference>
<dbReference type="Pfam" id="PF04535">
    <property type="entry name" value="CASP_dom"/>
    <property type="match status" value="1"/>
</dbReference>
<sequence>MRSHQSPRNGDAASVTVMPSPLGLDLSPRPPFQSTLSLQKLRRLNYLALLLRLASFCFSVASAIFMAADYHGPRSASTWYHLDAYRYVFAANAIVSLYSLFELAVSVWEISMNATLLPEVLQVWFDFGHDQVFAYMLMSAGSAGAALSRTLKSPAPATEPDICSSRSSFCIQADIAVALGFASFMFLGFSCLLSGFRVACFIIRGSRFHL</sequence>
<keyword evidence="5 8" id="KW-0812">Transmembrane</keyword>
<dbReference type="InterPro" id="IPR006702">
    <property type="entry name" value="CASP_dom"/>
</dbReference>
<keyword evidence="6 8" id="KW-1133">Transmembrane helix</keyword>
<dbReference type="GO" id="GO:0005886">
    <property type="term" value="C:plasma membrane"/>
    <property type="evidence" value="ECO:0007669"/>
    <property type="project" value="UniProtKB-SubCell"/>
</dbReference>
<name>A0AAN7GYW6_9MYRT</name>
<evidence type="ECO:0000256" key="3">
    <source>
        <dbReference type="ARBA" id="ARBA00011489"/>
    </source>
</evidence>
<organism evidence="10 11">
    <name type="scientific">Trapa incisa</name>
    <dbReference type="NCBI Taxonomy" id="236973"/>
    <lineage>
        <taxon>Eukaryota</taxon>
        <taxon>Viridiplantae</taxon>
        <taxon>Streptophyta</taxon>
        <taxon>Embryophyta</taxon>
        <taxon>Tracheophyta</taxon>
        <taxon>Spermatophyta</taxon>
        <taxon>Magnoliopsida</taxon>
        <taxon>eudicotyledons</taxon>
        <taxon>Gunneridae</taxon>
        <taxon>Pentapetalae</taxon>
        <taxon>rosids</taxon>
        <taxon>malvids</taxon>
        <taxon>Myrtales</taxon>
        <taxon>Lythraceae</taxon>
        <taxon>Trapa</taxon>
    </lineage>
</organism>
<keyword evidence="7 8" id="KW-0472">Membrane</keyword>
<comment type="caution">
    <text evidence="10">The sequence shown here is derived from an EMBL/GenBank/DDBJ whole genome shotgun (WGS) entry which is preliminary data.</text>
</comment>
<comment type="similarity">
    <text evidence="2 8">Belongs to the Casparian strip membrane proteins (CASP) family.</text>
</comment>
<reference evidence="10 11" key="1">
    <citation type="journal article" date="2023" name="Hortic Res">
        <title>Pangenome of water caltrop reveals structural variations and asymmetric subgenome divergence after allopolyploidization.</title>
        <authorList>
            <person name="Zhang X."/>
            <person name="Chen Y."/>
            <person name="Wang L."/>
            <person name="Yuan Y."/>
            <person name="Fang M."/>
            <person name="Shi L."/>
            <person name="Lu R."/>
            <person name="Comes H.P."/>
            <person name="Ma Y."/>
            <person name="Chen Y."/>
            <person name="Huang G."/>
            <person name="Zhou Y."/>
            <person name="Zheng Z."/>
            <person name="Qiu Y."/>
        </authorList>
    </citation>
    <scope>NUCLEOTIDE SEQUENCE [LARGE SCALE GENOMIC DNA]</scope>
    <source>
        <tissue evidence="10">Roots</tissue>
    </source>
</reference>
<feature type="domain" description="Casparian strip membrane protein" evidence="9">
    <location>
        <begin position="44"/>
        <end position="186"/>
    </location>
</feature>
<evidence type="ECO:0000256" key="8">
    <source>
        <dbReference type="RuleBase" id="RU361233"/>
    </source>
</evidence>
<gene>
    <name evidence="10" type="ORF">SAY87_025946</name>
</gene>
<dbReference type="AlphaFoldDB" id="A0AAN7GYW6"/>
<proteinExistence type="inferred from homology"/>
<dbReference type="PANTHER" id="PTHR33573:SF56">
    <property type="entry name" value="CASP-LIKE PROTEIN 4C1"/>
    <property type="match status" value="1"/>
</dbReference>
<keyword evidence="4 8" id="KW-1003">Cell membrane</keyword>
<evidence type="ECO:0000313" key="11">
    <source>
        <dbReference type="Proteomes" id="UP001345219"/>
    </source>
</evidence>
<evidence type="ECO:0000256" key="5">
    <source>
        <dbReference type="ARBA" id="ARBA00022692"/>
    </source>
</evidence>
<comment type="caution">
    <text evidence="8">Lacks conserved residue(s) required for the propagation of feature annotation.</text>
</comment>
<evidence type="ECO:0000313" key="10">
    <source>
        <dbReference type="EMBL" id="KAK4746909.1"/>
    </source>
</evidence>
<evidence type="ECO:0000256" key="2">
    <source>
        <dbReference type="ARBA" id="ARBA00007651"/>
    </source>
</evidence>
<dbReference type="Proteomes" id="UP001345219">
    <property type="component" value="Chromosome 20"/>
</dbReference>
<evidence type="ECO:0000256" key="7">
    <source>
        <dbReference type="ARBA" id="ARBA00023136"/>
    </source>
</evidence>
<feature type="transmembrane region" description="Helical" evidence="8">
    <location>
        <begin position="87"/>
        <end position="111"/>
    </location>
</feature>
<evidence type="ECO:0000259" key="9">
    <source>
        <dbReference type="Pfam" id="PF04535"/>
    </source>
</evidence>
<feature type="transmembrane region" description="Helical" evidence="8">
    <location>
        <begin position="175"/>
        <end position="203"/>
    </location>
</feature>
<feature type="transmembrane region" description="Helical" evidence="8">
    <location>
        <begin position="46"/>
        <end position="67"/>
    </location>
</feature>
<evidence type="ECO:0000256" key="4">
    <source>
        <dbReference type="ARBA" id="ARBA00022475"/>
    </source>
</evidence>
<protein>
    <recommendedName>
        <fullName evidence="8">CASP-like protein</fullName>
    </recommendedName>
</protein>
<evidence type="ECO:0000256" key="1">
    <source>
        <dbReference type="ARBA" id="ARBA00004651"/>
    </source>
</evidence>
<keyword evidence="11" id="KW-1185">Reference proteome</keyword>
<comment type="subcellular location">
    <subcellularLocation>
        <location evidence="1 8">Cell membrane</location>
        <topology evidence="1 8">Multi-pass membrane protein</topology>
    </subcellularLocation>
</comment>
<dbReference type="EMBL" id="JAXIOK010000020">
    <property type="protein sequence ID" value="KAK4746909.1"/>
    <property type="molecule type" value="Genomic_DNA"/>
</dbReference>